<sequence>MCSWASPADSECSYSCVISPSTHIHTSPHLPSPHLWPESNADSVILRGAERVSSVHWASRHASLSAVKD</sequence>
<protein>
    <submittedName>
        <fullName evidence="1">Uncharacterized protein</fullName>
    </submittedName>
</protein>
<evidence type="ECO:0000313" key="1">
    <source>
        <dbReference type="EMBL" id="JAH23273.1"/>
    </source>
</evidence>
<accession>A0A0E9R4M5</accession>
<dbReference type="EMBL" id="GBXM01085304">
    <property type="protein sequence ID" value="JAH23273.1"/>
    <property type="molecule type" value="Transcribed_RNA"/>
</dbReference>
<reference evidence="1" key="2">
    <citation type="journal article" date="2015" name="Fish Shellfish Immunol.">
        <title>Early steps in the European eel (Anguilla anguilla)-Vibrio vulnificus interaction in the gills: Role of the RtxA13 toxin.</title>
        <authorList>
            <person name="Callol A."/>
            <person name="Pajuelo D."/>
            <person name="Ebbesson L."/>
            <person name="Teles M."/>
            <person name="MacKenzie S."/>
            <person name="Amaro C."/>
        </authorList>
    </citation>
    <scope>NUCLEOTIDE SEQUENCE</scope>
</reference>
<dbReference type="AlphaFoldDB" id="A0A0E9R4M5"/>
<reference evidence="1" key="1">
    <citation type="submission" date="2014-11" db="EMBL/GenBank/DDBJ databases">
        <authorList>
            <person name="Amaro Gonzalez C."/>
        </authorList>
    </citation>
    <scope>NUCLEOTIDE SEQUENCE</scope>
</reference>
<organism evidence="1">
    <name type="scientific">Anguilla anguilla</name>
    <name type="common">European freshwater eel</name>
    <name type="synonym">Muraena anguilla</name>
    <dbReference type="NCBI Taxonomy" id="7936"/>
    <lineage>
        <taxon>Eukaryota</taxon>
        <taxon>Metazoa</taxon>
        <taxon>Chordata</taxon>
        <taxon>Craniata</taxon>
        <taxon>Vertebrata</taxon>
        <taxon>Euteleostomi</taxon>
        <taxon>Actinopterygii</taxon>
        <taxon>Neopterygii</taxon>
        <taxon>Teleostei</taxon>
        <taxon>Anguilliformes</taxon>
        <taxon>Anguillidae</taxon>
        <taxon>Anguilla</taxon>
    </lineage>
</organism>
<proteinExistence type="predicted"/>
<name>A0A0E9R4M5_ANGAN</name>